<comment type="function">
    <text evidence="2">Hydrolyzes RNA 2',3'-cyclic phosphodiester to an RNA 2'-phosphomonoester.</text>
</comment>
<proteinExistence type="inferred from homology"/>
<keyword evidence="4" id="KW-1185">Reference proteome</keyword>
<reference evidence="3 4" key="1">
    <citation type="submission" date="2014-06" db="EMBL/GenBank/DDBJ databases">
        <authorList>
            <person name="Urmite Genomes Urmite Genomes"/>
        </authorList>
    </citation>
    <scope>NUCLEOTIDE SEQUENCE [LARGE SCALE GENOMIC DNA]</scope>
</reference>
<dbReference type="RefSeq" id="WP_043873056.1">
    <property type="nucleotide sequence ID" value="NZ_CCVW01000001.1"/>
</dbReference>
<dbReference type="HAMAP" id="MF_01940">
    <property type="entry name" value="RNA_CPDase"/>
    <property type="match status" value="1"/>
</dbReference>
<dbReference type="NCBIfam" id="TIGR02258">
    <property type="entry name" value="2_5_ligase"/>
    <property type="match status" value="1"/>
</dbReference>
<feature type="active site" description="Proton acceptor" evidence="2">
    <location>
        <position position="131"/>
    </location>
</feature>
<dbReference type="STRING" id="1034943.BN59_00813"/>
<sequence length="186" mass="21012">MKPLRVFFAIRLPKPILALLKEIQTILNQSLPAHQVRWTPVENLHVTLQFLQSFQPADLAMLSEKIQGILRDSHAFDLQLGQLEFFPSIKHPVVLALQAGPNEVLANLAKLISSEIAALNYLPAQEHFRGHLTIGRLAHRRQQTYSLDAIRLSPIPAAKINEIVLFESQTGSEHQIYTVLKHFHLG</sequence>
<comment type="similarity">
    <text evidence="2">Belongs to the 2H phosphoesterase superfamily. ThpR family.</text>
</comment>
<dbReference type="EMBL" id="CCSB01000001">
    <property type="protein sequence ID" value="CDZ76539.1"/>
    <property type="molecule type" value="Genomic_DNA"/>
</dbReference>
<dbReference type="PANTHER" id="PTHR35561">
    <property type="entry name" value="RNA 2',3'-CYCLIC PHOSPHODIESTERASE"/>
    <property type="match status" value="1"/>
</dbReference>
<dbReference type="PANTHER" id="PTHR35561:SF1">
    <property type="entry name" value="RNA 2',3'-CYCLIC PHOSPHODIESTERASE"/>
    <property type="match status" value="1"/>
</dbReference>
<gene>
    <name evidence="3" type="ORF">BN59_00813</name>
</gene>
<name>A0A078KXQ9_9GAMM</name>
<dbReference type="GO" id="GO:0004113">
    <property type="term" value="F:2',3'-cyclic-nucleotide 3'-phosphodiesterase activity"/>
    <property type="evidence" value="ECO:0007669"/>
    <property type="project" value="InterPro"/>
</dbReference>
<feature type="active site" description="Proton donor" evidence="2">
    <location>
        <position position="45"/>
    </location>
</feature>
<dbReference type="GO" id="GO:0016874">
    <property type="term" value="F:ligase activity"/>
    <property type="evidence" value="ECO:0007669"/>
    <property type="project" value="UniProtKB-KW"/>
</dbReference>
<feature type="short sequence motif" description="HXTX 2" evidence="2">
    <location>
        <begin position="131"/>
        <end position="134"/>
    </location>
</feature>
<dbReference type="Proteomes" id="UP000044071">
    <property type="component" value="Unassembled WGS sequence"/>
</dbReference>
<dbReference type="Pfam" id="PF13563">
    <property type="entry name" value="2_5_RNA_ligase2"/>
    <property type="match status" value="1"/>
</dbReference>
<dbReference type="Gene3D" id="3.90.1140.10">
    <property type="entry name" value="Cyclic phosphodiesterase"/>
    <property type="match status" value="1"/>
</dbReference>
<dbReference type="InterPro" id="IPR009097">
    <property type="entry name" value="Cyclic_Pdiesterase"/>
</dbReference>
<dbReference type="AlphaFoldDB" id="A0A078KXQ9"/>
<comment type="catalytic activity">
    <reaction evidence="2">
        <text>a 3'-end 2',3'-cyclophospho-ribonucleotide-RNA + H2O = a 3'-end 2'-phospho-ribonucleotide-RNA + H(+)</text>
        <dbReference type="Rhea" id="RHEA:11828"/>
        <dbReference type="Rhea" id="RHEA-COMP:10464"/>
        <dbReference type="Rhea" id="RHEA-COMP:17353"/>
        <dbReference type="ChEBI" id="CHEBI:15377"/>
        <dbReference type="ChEBI" id="CHEBI:15378"/>
        <dbReference type="ChEBI" id="CHEBI:83064"/>
        <dbReference type="ChEBI" id="CHEBI:173113"/>
        <dbReference type="EC" id="3.1.4.58"/>
    </reaction>
</comment>
<keyword evidence="1 2" id="KW-0378">Hydrolase</keyword>
<evidence type="ECO:0000313" key="4">
    <source>
        <dbReference type="Proteomes" id="UP000044071"/>
    </source>
</evidence>
<feature type="short sequence motif" description="HXTX 1" evidence="2">
    <location>
        <begin position="45"/>
        <end position="48"/>
    </location>
</feature>
<accession>A0A078KXQ9</accession>
<evidence type="ECO:0000256" key="1">
    <source>
        <dbReference type="ARBA" id="ARBA00022801"/>
    </source>
</evidence>
<organism evidence="3 4">
    <name type="scientific">Legionella massiliensis</name>
    <dbReference type="NCBI Taxonomy" id="1034943"/>
    <lineage>
        <taxon>Bacteria</taxon>
        <taxon>Pseudomonadati</taxon>
        <taxon>Pseudomonadota</taxon>
        <taxon>Gammaproteobacteria</taxon>
        <taxon>Legionellales</taxon>
        <taxon>Legionellaceae</taxon>
        <taxon>Legionella</taxon>
    </lineage>
</organism>
<evidence type="ECO:0000256" key="2">
    <source>
        <dbReference type="HAMAP-Rule" id="MF_01940"/>
    </source>
</evidence>
<keyword evidence="3" id="KW-0436">Ligase</keyword>
<dbReference type="SUPFAM" id="SSF55144">
    <property type="entry name" value="LigT-like"/>
    <property type="match status" value="1"/>
</dbReference>
<dbReference type="GO" id="GO:0008664">
    <property type="term" value="F:RNA 2',3'-cyclic 3'-phosphodiesterase activity"/>
    <property type="evidence" value="ECO:0007669"/>
    <property type="project" value="UniProtKB-EC"/>
</dbReference>
<protein>
    <recommendedName>
        <fullName evidence="2">RNA 2',3'-cyclic phosphodiesterase</fullName>
        <shortName evidence="2">RNA 2',3'-CPDase</shortName>
        <ecNumber evidence="2">3.1.4.58</ecNumber>
    </recommendedName>
</protein>
<dbReference type="EC" id="3.1.4.58" evidence="2"/>
<evidence type="ECO:0000313" key="3">
    <source>
        <dbReference type="EMBL" id="CDZ76539.1"/>
    </source>
</evidence>
<dbReference type="OrthoDB" id="7061261at2"/>
<dbReference type="InterPro" id="IPR004175">
    <property type="entry name" value="RNA_CPDase"/>
</dbReference>
<dbReference type="eggNOG" id="COG1514">
    <property type="taxonomic scope" value="Bacteria"/>
</dbReference>